<dbReference type="RefSeq" id="WP_048859007.1">
    <property type="nucleotide sequence ID" value="NZ_BJNN01000108.1"/>
</dbReference>
<proteinExistence type="predicted"/>
<comment type="caution">
    <text evidence="1">The sequence shown here is derived from an EMBL/GenBank/DDBJ whole genome shotgun (WGS) entry which is preliminary data.</text>
</comment>
<protein>
    <submittedName>
        <fullName evidence="1">Uncharacterized protein</fullName>
    </submittedName>
</protein>
<reference evidence="1 2" key="1">
    <citation type="submission" date="2019-06" db="EMBL/GenBank/DDBJ databases">
        <title>Whole genome shotgun sequence of Komagataeibacter hansenii NBRC 14820.</title>
        <authorList>
            <person name="Hosoyama A."/>
            <person name="Uohara A."/>
            <person name="Ohji S."/>
            <person name="Ichikawa N."/>
        </authorList>
    </citation>
    <scope>NUCLEOTIDE SEQUENCE [LARGE SCALE GENOMIC DNA]</scope>
    <source>
        <strain evidence="1 2">NBRC 14820</strain>
    </source>
</reference>
<dbReference type="EMBL" id="BJNN01000108">
    <property type="protein sequence ID" value="GEC64203.1"/>
    <property type="molecule type" value="Genomic_DNA"/>
</dbReference>
<sequence length="485" mass="52782">MVDLHAFSVSVMLYKVTAGGTPGRVIQAYDLTPYLGDGGSVRMATSVRSLVGNVFSVSFSDRIPPDLADSIYAYVAPMDLIEIRASRKPWKYQGQKLPLLMRGFVRRVRRPRAMQGEGAPMQTVVIEGKDCGRLLETNQILYPLLNTKGEQYLDQFPLQAQFGISPVIEGVGDFVREVVTKIINPKINQMAAFSTGAIKPFLTSDITVAEGSFSPFNTMTFQGSVADLLAAARDAPWNEMFVRTTEAGPSLVFRPVPFRDLNGKLIMDGAADPGLVSISDRTVSSCEVGRSDDGAANYFWVPPGAASLDGQFAATIAYIDSQSDMSYANNRPEILGLRLMSTSSYLLPTGFACAPSMMPADLQQQAPQLIDDWITKRATDLKMLNRDNVVFESGSLTCMGREDLACGQELEVAFGATTLRGYMPAVEHTIMPTASWTCSVQLERGMSYVDRATMAGVRPGWAEGRPGVYAPRRGRVSVRETGGTP</sequence>
<dbReference type="Proteomes" id="UP000319478">
    <property type="component" value="Unassembled WGS sequence"/>
</dbReference>
<accession>A0ABQ0SG21</accession>
<evidence type="ECO:0000313" key="1">
    <source>
        <dbReference type="EMBL" id="GEC64203.1"/>
    </source>
</evidence>
<gene>
    <name evidence="1" type="ORF">GHA01_20520</name>
</gene>
<organism evidence="1 2">
    <name type="scientific">Novacetimonas hansenii</name>
    <name type="common">Komagataeibacter hansenii</name>
    <dbReference type="NCBI Taxonomy" id="436"/>
    <lineage>
        <taxon>Bacteria</taxon>
        <taxon>Pseudomonadati</taxon>
        <taxon>Pseudomonadota</taxon>
        <taxon>Alphaproteobacteria</taxon>
        <taxon>Acetobacterales</taxon>
        <taxon>Acetobacteraceae</taxon>
        <taxon>Novacetimonas</taxon>
    </lineage>
</organism>
<evidence type="ECO:0000313" key="2">
    <source>
        <dbReference type="Proteomes" id="UP000319478"/>
    </source>
</evidence>
<keyword evidence="2" id="KW-1185">Reference proteome</keyword>
<name>A0ABQ0SG21_NOVHA</name>